<proteinExistence type="predicted"/>
<dbReference type="InterPro" id="IPR024934">
    <property type="entry name" value="Rubredoxin-like_dom"/>
</dbReference>
<comment type="cofactor">
    <cofactor evidence="1">
        <name>Fe(3+)</name>
        <dbReference type="ChEBI" id="CHEBI:29034"/>
    </cofactor>
</comment>
<dbReference type="OrthoDB" id="9805587at2"/>
<dbReference type="Gene3D" id="2.20.28.10">
    <property type="match status" value="1"/>
</dbReference>
<dbReference type="AlphaFoldDB" id="A0A410PYW6"/>
<keyword evidence="3" id="KW-0249">Electron transport</keyword>
<dbReference type="RefSeq" id="WP_128746857.1">
    <property type="nucleotide sequence ID" value="NZ_CP035281.1"/>
</dbReference>
<dbReference type="PANTHER" id="PTHR43339">
    <property type="entry name" value="RUBRERYTHRIN-RELATED"/>
    <property type="match status" value="1"/>
</dbReference>
<dbReference type="PROSITE" id="PS50903">
    <property type="entry name" value="RUBREDOXIN_LIKE"/>
    <property type="match status" value="1"/>
</dbReference>
<dbReference type="PANTHER" id="PTHR43339:SF1">
    <property type="entry name" value="RUBRERYTHRIN"/>
    <property type="match status" value="1"/>
</dbReference>
<feature type="domain" description="Rubredoxin-like" evidence="4">
    <location>
        <begin position="1"/>
        <end position="35"/>
    </location>
</feature>
<dbReference type="KEGG" id="amij:EQM06_10830"/>
<accession>A0A410PYW6</accession>
<keyword evidence="6" id="KW-0560">Oxidoreductase</keyword>
<evidence type="ECO:0000256" key="3">
    <source>
        <dbReference type="ARBA" id="ARBA00022982"/>
    </source>
</evidence>
<name>A0A410PYW6_9FIRM</name>
<dbReference type="InterPro" id="IPR009078">
    <property type="entry name" value="Ferritin-like_SF"/>
</dbReference>
<organism evidence="6 7">
    <name type="scientific">Aminipila luticellarii</name>
    <dbReference type="NCBI Taxonomy" id="2507160"/>
    <lineage>
        <taxon>Bacteria</taxon>
        <taxon>Bacillati</taxon>
        <taxon>Bacillota</taxon>
        <taxon>Clostridia</taxon>
        <taxon>Peptostreptococcales</taxon>
        <taxon>Anaerovoracaceae</taxon>
        <taxon>Aminipila</taxon>
    </lineage>
</organism>
<protein>
    <submittedName>
        <fullName evidence="6">NADH peroxidase</fullName>
    </submittedName>
</protein>
<dbReference type="GO" id="GO:0005506">
    <property type="term" value="F:iron ion binding"/>
    <property type="evidence" value="ECO:0007669"/>
    <property type="project" value="InterPro"/>
</dbReference>
<evidence type="ECO:0000256" key="1">
    <source>
        <dbReference type="ARBA" id="ARBA00001965"/>
    </source>
</evidence>
<dbReference type="PROSITE" id="PS50905">
    <property type="entry name" value="FERRITIN_LIKE"/>
    <property type="match status" value="1"/>
</dbReference>
<dbReference type="Pfam" id="PF02915">
    <property type="entry name" value="Rubrerythrin"/>
    <property type="match status" value="1"/>
</dbReference>
<keyword evidence="7" id="KW-1185">Reference proteome</keyword>
<gene>
    <name evidence="6" type="ORF">EQM06_10830</name>
</gene>
<evidence type="ECO:0000313" key="7">
    <source>
        <dbReference type="Proteomes" id="UP000287601"/>
    </source>
</evidence>
<dbReference type="InterPro" id="IPR009040">
    <property type="entry name" value="Ferritin-like_diiron"/>
</dbReference>
<keyword evidence="6" id="KW-0575">Peroxidase</keyword>
<dbReference type="SUPFAM" id="SSF47240">
    <property type="entry name" value="Ferritin-like"/>
    <property type="match status" value="1"/>
</dbReference>
<dbReference type="InterPro" id="IPR048574">
    <property type="entry name" value="RUBY_RBDX"/>
</dbReference>
<dbReference type="SUPFAM" id="SSF57802">
    <property type="entry name" value="Rubredoxin-like"/>
    <property type="match status" value="1"/>
</dbReference>
<dbReference type="InterPro" id="IPR045236">
    <property type="entry name" value="RevRr_diiron-bd_dom"/>
</dbReference>
<dbReference type="Gene3D" id="1.20.1260.10">
    <property type="match status" value="1"/>
</dbReference>
<evidence type="ECO:0000259" key="4">
    <source>
        <dbReference type="PROSITE" id="PS50903"/>
    </source>
</evidence>
<feature type="domain" description="Ferritin-like diiron" evidence="5">
    <location>
        <begin position="52"/>
        <end position="181"/>
    </location>
</feature>
<dbReference type="Pfam" id="PF21349">
    <property type="entry name" value="RUBY_RBDX"/>
    <property type="match status" value="1"/>
</dbReference>
<evidence type="ECO:0000259" key="5">
    <source>
        <dbReference type="PROSITE" id="PS50905"/>
    </source>
</evidence>
<dbReference type="EMBL" id="CP035281">
    <property type="protein sequence ID" value="QAT44151.1"/>
    <property type="molecule type" value="Genomic_DNA"/>
</dbReference>
<evidence type="ECO:0000256" key="2">
    <source>
        <dbReference type="ARBA" id="ARBA00022448"/>
    </source>
</evidence>
<evidence type="ECO:0000313" key="6">
    <source>
        <dbReference type="EMBL" id="QAT44151.1"/>
    </source>
</evidence>
<dbReference type="GO" id="GO:0004601">
    <property type="term" value="F:peroxidase activity"/>
    <property type="evidence" value="ECO:0007669"/>
    <property type="project" value="UniProtKB-KW"/>
</dbReference>
<dbReference type="InterPro" id="IPR003251">
    <property type="entry name" value="Rr_diiron-bd_dom"/>
</dbReference>
<reference evidence="6 7" key="1">
    <citation type="submission" date="2019-01" db="EMBL/GenBank/DDBJ databases">
        <title>Draft genomes of a novel of Aminipila strains.</title>
        <authorList>
            <person name="Ma S."/>
        </authorList>
    </citation>
    <scope>NUCLEOTIDE SEQUENCE [LARGE SCALE GENOMIC DNA]</scope>
    <source>
        <strain evidence="7">JN-39</strain>
    </source>
</reference>
<dbReference type="InterPro" id="IPR012347">
    <property type="entry name" value="Ferritin-like"/>
</dbReference>
<dbReference type="Proteomes" id="UP000287601">
    <property type="component" value="Chromosome"/>
</dbReference>
<keyword evidence="2" id="KW-0813">Transport</keyword>
<dbReference type="CDD" id="cd01046">
    <property type="entry name" value="Rubrerythrin_like"/>
    <property type="match status" value="1"/>
</dbReference>
<dbReference type="CDD" id="cd00350">
    <property type="entry name" value="rubredoxin_like"/>
    <property type="match status" value="1"/>
</dbReference>
<sequence length="181" mass="20000">MMKWTCSVCGYTYEGAEAPEKCPQCGVGADKFIKADEGAKEWADQHVVGVAKGVDPEIIEGLRANFTGECSEVGMYLAMARVAHREGYPEIGLYWEKAAWEEAEHAAKFAELLGEVVTDSTKKNLEMRIEAENGACAGKKELAAMAKKQNLDAIHDTVHEMAKDEARHGCAFEGLYNRYFK</sequence>
<dbReference type="InterPro" id="IPR052773">
    <property type="entry name" value="Anaerobic_Peroxidase-Rel"/>
</dbReference>